<dbReference type="InterPro" id="IPR001492">
    <property type="entry name" value="Flagellin"/>
</dbReference>
<dbReference type="PATRIC" id="fig|1549858.7.peg.2415"/>
<comment type="similarity">
    <text evidence="3">Belongs to the bacterial flagellin family.</text>
</comment>
<dbReference type="EMBL" id="JXTP01000060">
    <property type="protein sequence ID" value="KIU26803.1"/>
    <property type="molecule type" value="Genomic_DNA"/>
</dbReference>
<name>A0A0D1JZZ2_9SPHN</name>
<gene>
    <name evidence="6" type="ORF">SR41_12710</name>
</gene>
<proteinExistence type="inferred from homology"/>
<dbReference type="PANTHER" id="PTHR42792">
    <property type="entry name" value="FLAGELLIN"/>
    <property type="match status" value="1"/>
</dbReference>
<keyword evidence="4" id="KW-0975">Bacterial flagellum</keyword>
<evidence type="ECO:0000313" key="7">
    <source>
        <dbReference type="Proteomes" id="UP000033203"/>
    </source>
</evidence>
<evidence type="ECO:0000313" key="6">
    <source>
        <dbReference type="EMBL" id="KIU26803.1"/>
    </source>
</evidence>
<evidence type="ECO:0000256" key="3">
    <source>
        <dbReference type="ARBA" id="ARBA00005709"/>
    </source>
</evidence>
<accession>A0A0D1JZZ2</accession>
<dbReference type="GO" id="GO:0005198">
    <property type="term" value="F:structural molecule activity"/>
    <property type="evidence" value="ECO:0007669"/>
    <property type="project" value="InterPro"/>
</dbReference>
<dbReference type="NCBIfam" id="TIGR02550">
    <property type="entry name" value="flagell_flgL"/>
    <property type="match status" value="1"/>
</dbReference>
<reference evidence="6 7" key="1">
    <citation type="submission" date="2015-01" db="EMBL/GenBank/DDBJ databases">
        <title>Genome of Sphingomonas taxi strain 30a.</title>
        <authorList>
            <person name="Eevers N."/>
            <person name="Van Hamme J."/>
            <person name="Bottos E."/>
            <person name="Weyens N."/>
            <person name="Vangronsveld J."/>
        </authorList>
    </citation>
    <scope>NUCLEOTIDE SEQUENCE [LARGE SCALE GENOMIC DNA]</scope>
    <source>
        <strain evidence="6 7">30a</strain>
    </source>
</reference>
<evidence type="ECO:0000256" key="1">
    <source>
        <dbReference type="ARBA" id="ARBA00004365"/>
    </source>
</evidence>
<dbReference type="AlphaFoldDB" id="A0A0D1JZZ2"/>
<evidence type="ECO:0000256" key="2">
    <source>
        <dbReference type="ARBA" id="ARBA00004613"/>
    </source>
</evidence>
<dbReference type="InterPro" id="IPR013384">
    <property type="entry name" value="Flagell_FlgL"/>
</dbReference>
<keyword evidence="6" id="KW-0966">Cell projection</keyword>
<evidence type="ECO:0000256" key="4">
    <source>
        <dbReference type="ARBA" id="ARBA00023143"/>
    </source>
</evidence>
<comment type="caution">
    <text evidence="6">The sequence shown here is derived from an EMBL/GenBank/DDBJ whole genome shotgun (WGS) entry which is preliminary data.</text>
</comment>
<keyword evidence="6" id="KW-0969">Cilium</keyword>
<dbReference type="PANTHER" id="PTHR42792:SF1">
    <property type="entry name" value="FLAGELLAR HOOK-ASSOCIATED PROTEIN 3"/>
    <property type="match status" value="1"/>
</dbReference>
<evidence type="ECO:0000259" key="5">
    <source>
        <dbReference type="Pfam" id="PF00669"/>
    </source>
</evidence>
<dbReference type="Pfam" id="PF00669">
    <property type="entry name" value="Flagellin_N"/>
    <property type="match status" value="1"/>
</dbReference>
<organism evidence="6 7">
    <name type="scientific">Sphingomonas melonis</name>
    <dbReference type="NCBI Taxonomy" id="152682"/>
    <lineage>
        <taxon>Bacteria</taxon>
        <taxon>Pseudomonadati</taxon>
        <taxon>Pseudomonadota</taxon>
        <taxon>Alphaproteobacteria</taxon>
        <taxon>Sphingomonadales</taxon>
        <taxon>Sphingomonadaceae</taxon>
        <taxon>Sphingomonas</taxon>
    </lineage>
</organism>
<feature type="domain" description="Flagellin N-terminal" evidence="5">
    <location>
        <begin position="3"/>
        <end position="136"/>
    </location>
</feature>
<dbReference type="GO" id="GO:0005576">
    <property type="term" value="C:extracellular region"/>
    <property type="evidence" value="ECO:0007669"/>
    <property type="project" value="UniProtKB-SubCell"/>
</dbReference>
<sequence>MQISTSLFYSNASSRLTKMSDKAQELQTQIATGKKLIKPSDDPAGAQQLAELDRRDADAAVYGTNLTLASSLLDQADGVLKQITAQLTRATELATQAATGTQTDAARKSIATEITSVVQSLVTLANSRNVRGQPLFGTVDGTKAVTDNGNGTFTFPANNTLVSEVPIADGQTIQATESAKTIFDLGNGDNTLAMLSRMAATLNGGGDVSSSMSTALDSLSQAVDQVANVQASVGSRSARVDLQQQLLTTANTDRADLRGKLEQVDVTDAIVQLQQMMTALSASQASFTKLSQLSLFDYLK</sequence>
<keyword evidence="6" id="KW-0282">Flagellum</keyword>
<dbReference type="GO" id="GO:0009424">
    <property type="term" value="C:bacterial-type flagellum hook"/>
    <property type="evidence" value="ECO:0007669"/>
    <property type="project" value="InterPro"/>
</dbReference>
<protein>
    <submittedName>
        <fullName evidence="6">Flagellar hook-associated protein 3</fullName>
    </submittedName>
</protein>
<dbReference type="GO" id="GO:0071973">
    <property type="term" value="P:bacterial-type flagellum-dependent cell motility"/>
    <property type="evidence" value="ECO:0007669"/>
    <property type="project" value="InterPro"/>
</dbReference>
<dbReference type="Gene3D" id="1.20.1330.10">
    <property type="entry name" value="f41 fragment of flagellin, N-terminal domain"/>
    <property type="match status" value="1"/>
</dbReference>
<dbReference type="RefSeq" id="WP_017977380.1">
    <property type="nucleotide sequence ID" value="NZ_CP023705.1"/>
</dbReference>
<dbReference type="Proteomes" id="UP000033203">
    <property type="component" value="Unassembled WGS sequence"/>
</dbReference>
<dbReference type="GeneID" id="93796773"/>
<dbReference type="InterPro" id="IPR001029">
    <property type="entry name" value="Flagellin_N"/>
</dbReference>
<dbReference type="SUPFAM" id="SSF64518">
    <property type="entry name" value="Phase 1 flagellin"/>
    <property type="match status" value="1"/>
</dbReference>
<comment type="subcellular location">
    <subcellularLocation>
        <location evidence="1">Bacterial flagellum</location>
    </subcellularLocation>
    <subcellularLocation>
        <location evidence="2">Secreted</location>
    </subcellularLocation>
</comment>